<evidence type="ECO:0000256" key="4">
    <source>
        <dbReference type="ARBA" id="ARBA00022723"/>
    </source>
</evidence>
<evidence type="ECO:0000256" key="2">
    <source>
        <dbReference type="ARBA" id="ARBA00022438"/>
    </source>
</evidence>
<keyword evidence="4 8" id="KW-0479">Metal-binding</keyword>
<feature type="binding site" evidence="8">
    <location>
        <position position="183"/>
    </location>
    <ligand>
        <name>Zn(2+)</name>
        <dbReference type="ChEBI" id="CHEBI:29105"/>
        <label>2</label>
    </ligand>
</feature>
<proteinExistence type="inferred from homology"/>
<organism evidence="9 10">
    <name type="scientific">Breznakiella homolactica</name>
    <dbReference type="NCBI Taxonomy" id="2798577"/>
    <lineage>
        <taxon>Bacteria</taxon>
        <taxon>Pseudomonadati</taxon>
        <taxon>Spirochaetota</taxon>
        <taxon>Spirochaetia</taxon>
        <taxon>Spirochaetales</taxon>
        <taxon>Breznakiellaceae</taxon>
        <taxon>Breznakiella</taxon>
    </lineage>
</organism>
<dbReference type="InterPro" id="IPR051464">
    <property type="entry name" value="Peptidase_M42_aminopept"/>
</dbReference>
<dbReference type="Gene3D" id="2.40.30.40">
    <property type="entry name" value="Peptidase M42, domain 2"/>
    <property type="match status" value="1"/>
</dbReference>
<evidence type="ECO:0000313" key="10">
    <source>
        <dbReference type="Proteomes" id="UP000595917"/>
    </source>
</evidence>
<evidence type="ECO:0000313" key="9">
    <source>
        <dbReference type="EMBL" id="QQO09528.1"/>
    </source>
</evidence>
<dbReference type="SUPFAM" id="SSF101821">
    <property type="entry name" value="Aminopeptidase/glucanase lid domain"/>
    <property type="match status" value="1"/>
</dbReference>
<dbReference type="RefSeq" id="WP_215626831.1">
    <property type="nucleotide sequence ID" value="NZ_CP067089.2"/>
</dbReference>
<feature type="active site" description="Proton acceptor" evidence="7">
    <location>
        <position position="215"/>
    </location>
</feature>
<dbReference type="Proteomes" id="UP000595917">
    <property type="component" value="Chromosome"/>
</dbReference>
<dbReference type="GO" id="GO:0006508">
    <property type="term" value="P:proteolysis"/>
    <property type="evidence" value="ECO:0007669"/>
    <property type="project" value="UniProtKB-KW"/>
</dbReference>
<dbReference type="PIRSF" id="PIRSF001123">
    <property type="entry name" value="PepA_GA"/>
    <property type="match status" value="1"/>
</dbReference>
<sequence length="358" mass="38588">MDKQKTIEMIAALSDAPGISGFEDEPVRLIRQYAAGLGDCTEDAMRNFYIRRPGSRDGLPVLQLDAHSDEVGFMVKAIRPNGMIDFIPIGGWVVSNIPAHRVLIKNTEGKYIPGVVASKPPHYMTEAEKKAPLEISSLVIDVGASSYREVAEEYKIPVAAPVVPEVAFEYSPAHDTMVGKGFDNRLGCAAIISTLQELSGENLKVNITGAFAAQEEVGLRGATVTAQVVRPDIAISFEGCPADDTVVDAYASQTALKKGPMLRHIDARMITNPRFQRFALDKAKEKGIPAQEAVRAAGSTNGGIIHVTGKAVPVIVIGVPVRYAHTHYGISAYSDYENAVKLACEIIRVLDDSVIKGF</sequence>
<comment type="cofactor">
    <cofactor evidence="8">
        <name>a divalent metal cation</name>
        <dbReference type="ChEBI" id="CHEBI:60240"/>
    </cofactor>
    <text evidence="8">Binds 2 divalent metal cations per subunit.</text>
</comment>
<evidence type="ECO:0000256" key="8">
    <source>
        <dbReference type="PIRSR" id="PIRSR001123-2"/>
    </source>
</evidence>
<dbReference type="SUPFAM" id="SSF53187">
    <property type="entry name" value="Zn-dependent exopeptidases"/>
    <property type="match status" value="1"/>
</dbReference>
<keyword evidence="10" id="KW-1185">Reference proteome</keyword>
<evidence type="ECO:0000256" key="1">
    <source>
        <dbReference type="ARBA" id="ARBA00006272"/>
    </source>
</evidence>
<gene>
    <name evidence="9" type="ORF">JFL75_00995</name>
</gene>
<dbReference type="PANTHER" id="PTHR32481">
    <property type="entry name" value="AMINOPEPTIDASE"/>
    <property type="match status" value="1"/>
</dbReference>
<dbReference type="Pfam" id="PF05343">
    <property type="entry name" value="Peptidase_M42"/>
    <property type="match status" value="1"/>
</dbReference>
<feature type="binding site" evidence="8">
    <location>
        <position position="238"/>
    </location>
    <ligand>
        <name>Zn(2+)</name>
        <dbReference type="ChEBI" id="CHEBI:29105"/>
        <label>1</label>
    </ligand>
</feature>
<dbReference type="PANTHER" id="PTHR32481:SF0">
    <property type="entry name" value="AMINOPEPTIDASE YPDE-RELATED"/>
    <property type="match status" value="1"/>
</dbReference>
<feature type="binding site" evidence="8">
    <location>
        <position position="216"/>
    </location>
    <ligand>
        <name>Zn(2+)</name>
        <dbReference type="ChEBI" id="CHEBI:29105"/>
        <label>2</label>
    </ligand>
</feature>
<feature type="binding site" evidence="8">
    <location>
        <position position="325"/>
    </location>
    <ligand>
        <name>Zn(2+)</name>
        <dbReference type="ChEBI" id="CHEBI:29105"/>
        <label>2</label>
    </ligand>
</feature>
<feature type="binding site" evidence="8">
    <location>
        <position position="67"/>
    </location>
    <ligand>
        <name>Zn(2+)</name>
        <dbReference type="ChEBI" id="CHEBI:29105"/>
        <label>1</label>
    </ligand>
</feature>
<evidence type="ECO:0000256" key="7">
    <source>
        <dbReference type="PIRSR" id="PIRSR001123-1"/>
    </source>
</evidence>
<protein>
    <submittedName>
        <fullName evidence="9">M42 family peptidase</fullName>
    </submittedName>
</protein>
<feature type="binding site" evidence="8">
    <location>
        <position position="183"/>
    </location>
    <ligand>
        <name>Zn(2+)</name>
        <dbReference type="ChEBI" id="CHEBI:29105"/>
        <label>1</label>
    </ligand>
</feature>
<dbReference type="AlphaFoldDB" id="A0A7T8BBT2"/>
<name>A0A7T8BBT2_9SPIR</name>
<keyword evidence="5" id="KW-0378">Hydrolase</keyword>
<comment type="similarity">
    <text evidence="1 6">Belongs to the peptidase M42 family.</text>
</comment>
<reference evidence="9" key="1">
    <citation type="submission" date="2021-01" db="EMBL/GenBank/DDBJ databases">
        <title>Description of Breznakiella homolactica.</title>
        <authorList>
            <person name="Song Y."/>
            <person name="Brune A."/>
        </authorList>
    </citation>
    <scope>NUCLEOTIDE SEQUENCE</scope>
    <source>
        <strain evidence="9">RmG30</strain>
    </source>
</reference>
<keyword evidence="2" id="KW-0031">Aminopeptidase</keyword>
<keyword evidence="3" id="KW-0645">Protease</keyword>
<evidence type="ECO:0000256" key="6">
    <source>
        <dbReference type="PIRNR" id="PIRNR001123"/>
    </source>
</evidence>
<dbReference type="KEGG" id="bhc:JFL75_00995"/>
<dbReference type="GO" id="GO:0046872">
    <property type="term" value="F:metal ion binding"/>
    <property type="evidence" value="ECO:0007669"/>
    <property type="project" value="UniProtKB-UniRule"/>
</dbReference>
<dbReference type="InterPro" id="IPR008007">
    <property type="entry name" value="Peptidase_M42"/>
</dbReference>
<dbReference type="EMBL" id="CP067089">
    <property type="protein sequence ID" value="QQO09528.1"/>
    <property type="molecule type" value="Genomic_DNA"/>
</dbReference>
<dbReference type="InterPro" id="IPR023367">
    <property type="entry name" value="Peptidase_M42_dom2"/>
</dbReference>
<dbReference type="GO" id="GO:0004177">
    <property type="term" value="F:aminopeptidase activity"/>
    <property type="evidence" value="ECO:0007669"/>
    <property type="project" value="UniProtKB-UniRule"/>
</dbReference>
<evidence type="ECO:0000256" key="3">
    <source>
        <dbReference type="ARBA" id="ARBA00022670"/>
    </source>
</evidence>
<evidence type="ECO:0000256" key="5">
    <source>
        <dbReference type="ARBA" id="ARBA00022801"/>
    </source>
</evidence>
<dbReference type="Gene3D" id="3.40.630.10">
    <property type="entry name" value="Zn peptidases"/>
    <property type="match status" value="1"/>
</dbReference>
<accession>A0A7T8BBT2</accession>